<accession>A0AA85K9R8</accession>
<dbReference type="PROSITE" id="PS50157">
    <property type="entry name" value="ZINC_FINGER_C2H2_2"/>
    <property type="match status" value="2"/>
</dbReference>
<sequence>MCTVMGACEVYRPLPSESDDSCVHRANSFSASESDVLHVVVSESELTELPLPTYVCELCGIRVKTKANLRAHQIKTHKIMKNAKDIAFYSKQRYTVSHIYHCPVATCKHNISLGGGFSTYWRLKQHYQHVHMQKSYQCEKCKHFFPTPSYHAYHQKLCGATYSCSVCFRSYSSKKHLLQHCRRSGHPNTSLPNSFTKTKVAASVPPTKCAPVAGSATSCNSVPVTTCAPVLFPIIILPVPVPNTNGLHAGNMDYNIMNYSNMNSFLYTSALSALRTLSAEVYPNTNMQVGSPESLVNPSGTSVVLKPNLKNFCNLYTVAYAKAPSSEASTQTDEAYTSMAVSHQFSHSAQPHELISVNTCTDEDDISSFIGGLFCNASVEANFPQHHTVEGSYEAKPEDNLSAPDEQFPHLDSLNKHQPNMLENSIENSVQTVSYIPLAGCLRSGVDQEIQAKLVPPRENASMQTDLVEKLSVEAATDGHHVDRSTYFSLNRMLETPPPPVSMPQSTVSLGTHLSTACQTLHRLLEEQENLDRQPSIIEALNMETSVASDACTGANLLNYEYDLSSGTDQVLRCKSSSSPSDKMFATTSTMPVLPDNQQFCYLNSIDTTTQHDWSVGVDFTHNQTQTIDEDIELWLNSVETQTNLASFDPSFFSDICVGVDDDFFQS</sequence>
<reference evidence="4 5" key="2">
    <citation type="submission" date="2023-11" db="UniProtKB">
        <authorList>
            <consortium name="WormBaseParasite"/>
        </authorList>
    </citation>
    <scope>IDENTIFICATION</scope>
</reference>
<dbReference type="GO" id="GO:0000976">
    <property type="term" value="F:transcription cis-regulatory region binding"/>
    <property type="evidence" value="ECO:0007669"/>
    <property type="project" value="InterPro"/>
</dbReference>
<keyword evidence="1" id="KW-0862">Zinc</keyword>
<proteinExistence type="predicted"/>
<dbReference type="InterPro" id="IPR055303">
    <property type="entry name" value="ATMIN"/>
</dbReference>
<keyword evidence="3" id="KW-1185">Reference proteome</keyword>
<dbReference type="WBParaSite" id="TREG1_6880.2">
    <property type="protein sequence ID" value="TREG1_6880.2"/>
    <property type="gene ID" value="TREG1_6880"/>
</dbReference>
<dbReference type="GO" id="GO:0045944">
    <property type="term" value="P:positive regulation of transcription by RNA polymerase II"/>
    <property type="evidence" value="ECO:0007669"/>
    <property type="project" value="InterPro"/>
</dbReference>
<reference evidence="3" key="1">
    <citation type="submission" date="2022-06" db="EMBL/GenBank/DDBJ databases">
        <authorList>
            <person name="Berger JAMES D."/>
            <person name="Berger JAMES D."/>
        </authorList>
    </citation>
    <scope>NUCLEOTIDE SEQUENCE [LARGE SCALE GENOMIC DNA]</scope>
</reference>
<dbReference type="AlphaFoldDB" id="A0AA85K9R8"/>
<dbReference type="PANTHER" id="PTHR46664:SF1">
    <property type="entry name" value="ATM INTERACTOR"/>
    <property type="match status" value="1"/>
</dbReference>
<dbReference type="GO" id="GO:0000981">
    <property type="term" value="F:DNA-binding transcription factor activity, RNA polymerase II-specific"/>
    <property type="evidence" value="ECO:0007669"/>
    <property type="project" value="TreeGrafter"/>
</dbReference>
<feature type="domain" description="C2H2-type" evidence="2">
    <location>
        <begin position="162"/>
        <end position="191"/>
    </location>
</feature>
<evidence type="ECO:0000313" key="5">
    <source>
        <dbReference type="WBParaSite" id="TREG1_6880.7"/>
    </source>
</evidence>
<dbReference type="GO" id="GO:0005634">
    <property type="term" value="C:nucleus"/>
    <property type="evidence" value="ECO:0007669"/>
    <property type="project" value="TreeGrafter"/>
</dbReference>
<keyword evidence="1" id="KW-0479">Metal-binding</keyword>
<dbReference type="Proteomes" id="UP000050795">
    <property type="component" value="Unassembled WGS sequence"/>
</dbReference>
<evidence type="ECO:0000256" key="1">
    <source>
        <dbReference type="PROSITE-ProRule" id="PRU00042"/>
    </source>
</evidence>
<evidence type="ECO:0000313" key="4">
    <source>
        <dbReference type="WBParaSite" id="TREG1_6880.2"/>
    </source>
</evidence>
<keyword evidence="1" id="KW-0863">Zinc-finger</keyword>
<dbReference type="PANTHER" id="PTHR46664">
    <property type="entry name" value="ATM INTERACTOR"/>
    <property type="match status" value="1"/>
</dbReference>
<dbReference type="InterPro" id="IPR013087">
    <property type="entry name" value="Znf_C2H2_type"/>
</dbReference>
<dbReference type="GO" id="GO:0008270">
    <property type="term" value="F:zinc ion binding"/>
    <property type="evidence" value="ECO:0007669"/>
    <property type="project" value="UniProtKB-KW"/>
</dbReference>
<feature type="domain" description="C2H2-type" evidence="2">
    <location>
        <begin position="54"/>
        <end position="82"/>
    </location>
</feature>
<name>A0AA85K9R8_TRIRE</name>
<protein>
    <recommendedName>
        <fullName evidence="2">C2H2-type domain-containing protein</fullName>
    </recommendedName>
</protein>
<dbReference type="WBParaSite" id="TREG1_6880.7">
    <property type="protein sequence ID" value="TREG1_6880.7"/>
    <property type="gene ID" value="TREG1_6880"/>
</dbReference>
<organism evidence="3 5">
    <name type="scientific">Trichobilharzia regenti</name>
    <name type="common">Nasal bird schistosome</name>
    <dbReference type="NCBI Taxonomy" id="157069"/>
    <lineage>
        <taxon>Eukaryota</taxon>
        <taxon>Metazoa</taxon>
        <taxon>Spiralia</taxon>
        <taxon>Lophotrochozoa</taxon>
        <taxon>Platyhelminthes</taxon>
        <taxon>Trematoda</taxon>
        <taxon>Digenea</taxon>
        <taxon>Strigeidida</taxon>
        <taxon>Schistosomatoidea</taxon>
        <taxon>Schistosomatidae</taxon>
        <taxon>Trichobilharzia</taxon>
    </lineage>
</organism>
<dbReference type="PROSITE" id="PS00028">
    <property type="entry name" value="ZINC_FINGER_C2H2_1"/>
    <property type="match status" value="2"/>
</dbReference>
<evidence type="ECO:0000313" key="3">
    <source>
        <dbReference type="Proteomes" id="UP000050795"/>
    </source>
</evidence>
<dbReference type="SMART" id="SM00355">
    <property type="entry name" value="ZnF_C2H2"/>
    <property type="match status" value="4"/>
</dbReference>
<evidence type="ECO:0000259" key="2">
    <source>
        <dbReference type="PROSITE" id="PS50157"/>
    </source>
</evidence>